<evidence type="ECO:0000256" key="1">
    <source>
        <dbReference type="SAM" id="MobiDB-lite"/>
    </source>
</evidence>
<accession>A0A388M5I6</accession>
<dbReference type="SMART" id="SM00198">
    <property type="entry name" value="SCP"/>
    <property type="match status" value="1"/>
</dbReference>
<keyword evidence="5" id="KW-1185">Reference proteome</keyword>
<dbReference type="FunFam" id="3.40.33.10:FF:000004">
    <property type="entry name" value="CAP, cysteine-rich secretory protein, antigen 5"/>
    <property type="match status" value="1"/>
</dbReference>
<dbReference type="SUPFAM" id="SSF55797">
    <property type="entry name" value="PR-1-like"/>
    <property type="match status" value="1"/>
</dbReference>
<feature type="region of interest" description="Disordered" evidence="1">
    <location>
        <begin position="75"/>
        <end position="161"/>
    </location>
</feature>
<reference evidence="4 5" key="1">
    <citation type="journal article" date="2018" name="Cell">
        <title>The Chara Genome: Secondary Complexity and Implications for Plant Terrestrialization.</title>
        <authorList>
            <person name="Nishiyama T."/>
            <person name="Sakayama H."/>
            <person name="Vries J.D."/>
            <person name="Buschmann H."/>
            <person name="Saint-Marcoux D."/>
            <person name="Ullrich K.K."/>
            <person name="Haas F.B."/>
            <person name="Vanderstraeten L."/>
            <person name="Becker D."/>
            <person name="Lang D."/>
            <person name="Vosolsobe S."/>
            <person name="Rombauts S."/>
            <person name="Wilhelmsson P.K.I."/>
            <person name="Janitza P."/>
            <person name="Kern R."/>
            <person name="Heyl A."/>
            <person name="Rumpler F."/>
            <person name="Villalobos L.I.A.C."/>
            <person name="Clay J.M."/>
            <person name="Skokan R."/>
            <person name="Toyoda A."/>
            <person name="Suzuki Y."/>
            <person name="Kagoshima H."/>
            <person name="Schijlen E."/>
            <person name="Tajeshwar N."/>
            <person name="Catarino B."/>
            <person name="Hetherington A.J."/>
            <person name="Saltykova A."/>
            <person name="Bonnot C."/>
            <person name="Breuninger H."/>
            <person name="Symeonidi A."/>
            <person name="Radhakrishnan G.V."/>
            <person name="Van Nieuwerburgh F."/>
            <person name="Deforce D."/>
            <person name="Chang C."/>
            <person name="Karol K.G."/>
            <person name="Hedrich R."/>
            <person name="Ulvskov P."/>
            <person name="Glockner G."/>
            <person name="Delwiche C.F."/>
            <person name="Petrasek J."/>
            <person name="Van de Peer Y."/>
            <person name="Friml J."/>
            <person name="Beilby M."/>
            <person name="Dolan L."/>
            <person name="Kohara Y."/>
            <person name="Sugano S."/>
            <person name="Fujiyama A."/>
            <person name="Delaux P.-M."/>
            <person name="Quint M."/>
            <person name="TheiBen G."/>
            <person name="Hagemann M."/>
            <person name="Harholt J."/>
            <person name="Dunand C."/>
            <person name="Zachgo S."/>
            <person name="Langdale J."/>
            <person name="Maumus F."/>
            <person name="Straeten D.V.D."/>
            <person name="Gould S.B."/>
            <person name="Rensing S.A."/>
        </authorList>
    </citation>
    <scope>NUCLEOTIDE SEQUENCE [LARGE SCALE GENOMIC DNA]</scope>
    <source>
        <strain evidence="4 5">S276</strain>
    </source>
</reference>
<keyword evidence="2" id="KW-0472">Membrane</keyword>
<dbReference type="Proteomes" id="UP000265515">
    <property type="component" value="Unassembled WGS sequence"/>
</dbReference>
<dbReference type="Pfam" id="PF00188">
    <property type="entry name" value="CAP"/>
    <property type="match status" value="1"/>
</dbReference>
<dbReference type="OrthoDB" id="337038at2759"/>
<organism evidence="4 5">
    <name type="scientific">Chara braunii</name>
    <name type="common">Braun's stonewort</name>
    <dbReference type="NCBI Taxonomy" id="69332"/>
    <lineage>
        <taxon>Eukaryota</taxon>
        <taxon>Viridiplantae</taxon>
        <taxon>Streptophyta</taxon>
        <taxon>Charophyceae</taxon>
        <taxon>Charales</taxon>
        <taxon>Characeae</taxon>
        <taxon>Chara</taxon>
    </lineage>
</organism>
<feature type="transmembrane region" description="Helical" evidence="2">
    <location>
        <begin position="12"/>
        <end position="31"/>
    </location>
</feature>
<dbReference type="InterPro" id="IPR001283">
    <property type="entry name" value="CRISP-related"/>
</dbReference>
<dbReference type="GO" id="GO:0005576">
    <property type="term" value="C:extracellular region"/>
    <property type="evidence" value="ECO:0007669"/>
    <property type="project" value="InterPro"/>
</dbReference>
<evidence type="ECO:0000313" key="4">
    <source>
        <dbReference type="EMBL" id="GBG89806.1"/>
    </source>
</evidence>
<feature type="compositionally biased region" description="Low complexity" evidence="1">
    <location>
        <begin position="99"/>
        <end position="117"/>
    </location>
</feature>
<dbReference type="AlphaFoldDB" id="A0A388M5I6"/>
<proteinExistence type="predicted"/>
<dbReference type="PANTHER" id="PTHR10334">
    <property type="entry name" value="CYSTEINE-RICH SECRETORY PROTEIN-RELATED"/>
    <property type="match status" value="1"/>
</dbReference>
<gene>
    <name evidence="4" type="ORF">CBR_g49657</name>
</gene>
<dbReference type="Gramene" id="GBG89806">
    <property type="protein sequence ID" value="GBG89806"/>
    <property type="gene ID" value="CBR_g49657"/>
</dbReference>
<comment type="caution">
    <text evidence="4">The sequence shown here is derived from an EMBL/GenBank/DDBJ whole genome shotgun (WGS) entry which is preliminary data.</text>
</comment>
<dbReference type="CDD" id="cd05381">
    <property type="entry name" value="CAP_PR-1"/>
    <property type="match status" value="1"/>
</dbReference>
<keyword evidence="2" id="KW-1133">Transmembrane helix</keyword>
<dbReference type="Gene3D" id="3.40.33.10">
    <property type="entry name" value="CAP"/>
    <property type="match status" value="1"/>
</dbReference>
<dbReference type="PROSITE" id="PS01009">
    <property type="entry name" value="CRISP_1"/>
    <property type="match status" value="1"/>
</dbReference>
<dbReference type="EMBL" id="BFEA01000763">
    <property type="protein sequence ID" value="GBG89806.1"/>
    <property type="molecule type" value="Genomic_DNA"/>
</dbReference>
<feature type="compositionally biased region" description="Low complexity" evidence="1">
    <location>
        <begin position="130"/>
        <end position="149"/>
    </location>
</feature>
<evidence type="ECO:0000256" key="2">
    <source>
        <dbReference type="SAM" id="Phobius"/>
    </source>
</evidence>
<dbReference type="InterPro" id="IPR035940">
    <property type="entry name" value="CAP_sf"/>
</dbReference>
<protein>
    <recommendedName>
        <fullName evidence="3">SCP domain-containing protein</fullName>
    </recommendedName>
</protein>
<dbReference type="InterPro" id="IPR018244">
    <property type="entry name" value="Allrgn_V5/Tpx1_CS"/>
</dbReference>
<evidence type="ECO:0000313" key="5">
    <source>
        <dbReference type="Proteomes" id="UP000265515"/>
    </source>
</evidence>
<dbReference type="STRING" id="69332.A0A388M5I6"/>
<feature type="compositionally biased region" description="Gly residues" evidence="1">
    <location>
        <begin position="76"/>
        <end position="86"/>
    </location>
</feature>
<dbReference type="InterPro" id="IPR014044">
    <property type="entry name" value="CAP_dom"/>
</dbReference>
<evidence type="ECO:0000259" key="3">
    <source>
        <dbReference type="SMART" id="SM00198"/>
    </source>
</evidence>
<dbReference type="PRINTS" id="PR00837">
    <property type="entry name" value="V5TPXLIKE"/>
</dbReference>
<sequence>MTGDVHGVRGAVSLQAIGSLAFWLALPLLVVTAMSTHGDSRHLGDDYGGSRIVLATASTTESRGIAGRKLAMAAGGASGGGGGGGELPAAGDSADEATAECAAEWSASDSESDSAFADDPRHSKLVLAESTLTSSRSTLTSSRSTSSRKGSGHGGSRQGRLLQSTEAEEWVSAHNQVRSAVGVGGLTWSDTVANSAESWATTLKQSCEMKHAQNSGYGENLYMAWSSRSISIKPSEVVKSWASEKQYYNYASNSCAGGKVCGHYTQVVWQNTKEVGCAIVSCMRGTSNAQIAVCRYNPPGNYRGQKPY</sequence>
<keyword evidence="2" id="KW-0812">Transmembrane</keyword>
<dbReference type="OMA" id="ENLFCRW"/>
<feature type="domain" description="SCP" evidence="3">
    <location>
        <begin position="165"/>
        <end position="304"/>
    </location>
</feature>
<name>A0A388M5I6_CHABU</name>